<dbReference type="EC" id="2.7.13.3" evidence="3"/>
<keyword evidence="17" id="KW-1185">Reference proteome</keyword>
<sequence>MRMQHLTLLLMERMGLLLLITFILTRIPQFRSLLDRRPDWRTGLTFSLVFGLVSIGGTYAGVTITGERVDSSFLVASLQPEEAMADSALIGVMVAGLLGGVAVGTGAGLISGIHAYSLGGLTCVADAVSTPILGLLAGLVARFFAEERVIAPVKALFISVFAPILQMGVVLIVNESSTAAIRTVDLIGVPMVAANSVGVGILVAMIQAAMKEEERAAASETQRALHIAEMALPFLKQGLTFETAEAAANVLRRELRASAVAVTDTKQILAHVGIGMMPGIQGTPIASELSRKAVQTGEIQITRTKEQIQPHHPAIGAAIIVPFRSGGQVAGLIKLYYASVRQIRPVEEAFAQGLSKLISIQLDIAMAEQLRSLMKDAELKALQAQINPHFLFNTLNAIVTLIRIKPEAARRVTVQLGHYMRMNLTMTQAPLVPLYKELEHLHTYLGIVNIRFEDQLSVDCQCDPGLESVSIPPSTLQPLVENSIHHGFKGRTDRGDVHVELRRGADGVHIVVKDNGNGFPADVLETLGASPVTGGGSGSTGIGIYNVNRRLIHLFGLEARLKFSNLPEGGARIECTIPYQAEERRETIDESDDRRG</sequence>
<dbReference type="GO" id="GO:0005886">
    <property type="term" value="C:plasma membrane"/>
    <property type="evidence" value="ECO:0007669"/>
    <property type="project" value="UniProtKB-SubCell"/>
</dbReference>
<evidence type="ECO:0000256" key="13">
    <source>
        <dbReference type="ARBA" id="ARBA00023136"/>
    </source>
</evidence>
<evidence type="ECO:0000256" key="10">
    <source>
        <dbReference type="ARBA" id="ARBA00022840"/>
    </source>
</evidence>
<evidence type="ECO:0000256" key="3">
    <source>
        <dbReference type="ARBA" id="ARBA00012438"/>
    </source>
</evidence>
<comment type="catalytic activity">
    <reaction evidence="1">
        <text>ATP + protein L-histidine = ADP + protein N-phospho-L-histidine.</text>
        <dbReference type="EC" id="2.7.13.3"/>
    </reaction>
</comment>
<evidence type="ECO:0000259" key="15">
    <source>
        <dbReference type="SMART" id="SM00387"/>
    </source>
</evidence>
<dbReference type="STRING" id="624147.SAMN04487970_100717"/>
<dbReference type="GO" id="GO:0000155">
    <property type="term" value="F:phosphorelay sensor kinase activity"/>
    <property type="evidence" value="ECO:0007669"/>
    <property type="project" value="InterPro"/>
</dbReference>
<keyword evidence="7 14" id="KW-0812">Transmembrane</keyword>
<feature type="transmembrane region" description="Helical" evidence="14">
    <location>
        <begin position="87"/>
        <end position="110"/>
    </location>
</feature>
<evidence type="ECO:0000256" key="8">
    <source>
        <dbReference type="ARBA" id="ARBA00022741"/>
    </source>
</evidence>
<keyword evidence="13 14" id="KW-0472">Membrane</keyword>
<dbReference type="Pfam" id="PF06580">
    <property type="entry name" value="His_kinase"/>
    <property type="match status" value="1"/>
</dbReference>
<dbReference type="PANTHER" id="PTHR34220:SF7">
    <property type="entry name" value="SENSOR HISTIDINE KINASE YPDA"/>
    <property type="match status" value="1"/>
</dbReference>
<dbReference type="Proteomes" id="UP000198601">
    <property type="component" value="Unassembled WGS sequence"/>
</dbReference>
<dbReference type="Gene3D" id="3.30.565.10">
    <property type="entry name" value="Histidine kinase-like ATPase, C-terminal domain"/>
    <property type="match status" value="1"/>
</dbReference>
<keyword evidence="10" id="KW-0067">ATP-binding</keyword>
<dbReference type="GO" id="GO:0005524">
    <property type="term" value="F:ATP binding"/>
    <property type="evidence" value="ECO:0007669"/>
    <property type="project" value="UniProtKB-KW"/>
</dbReference>
<name>A0A1G4QGF1_9BACL</name>
<feature type="transmembrane region" description="Helical" evidence="14">
    <location>
        <begin position="44"/>
        <end position="66"/>
    </location>
</feature>
<feature type="transmembrane region" description="Helical" evidence="14">
    <location>
        <begin position="153"/>
        <end position="174"/>
    </location>
</feature>
<evidence type="ECO:0000313" key="16">
    <source>
        <dbReference type="EMBL" id="SCW43656.1"/>
    </source>
</evidence>
<evidence type="ECO:0000256" key="4">
    <source>
        <dbReference type="ARBA" id="ARBA00022475"/>
    </source>
</evidence>
<keyword evidence="8" id="KW-0547">Nucleotide-binding</keyword>
<keyword evidence="4" id="KW-1003">Cell membrane</keyword>
<keyword evidence="12" id="KW-0902">Two-component regulatory system</keyword>
<dbReference type="PANTHER" id="PTHR34220">
    <property type="entry name" value="SENSOR HISTIDINE KINASE YPDA"/>
    <property type="match status" value="1"/>
</dbReference>
<dbReference type="SUPFAM" id="SSF55781">
    <property type="entry name" value="GAF domain-like"/>
    <property type="match status" value="1"/>
</dbReference>
<gene>
    <name evidence="16" type="ORF">SAMN04487970_100717</name>
</gene>
<protein>
    <recommendedName>
        <fullName evidence="3">histidine kinase</fullName>
        <ecNumber evidence="3">2.7.13.3</ecNumber>
    </recommendedName>
</protein>
<dbReference type="SUPFAM" id="SSF55874">
    <property type="entry name" value="ATPase domain of HSP90 chaperone/DNA topoisomerase II/histidine kinase"/>
    <property type="match status" value="1"/>
</dbReference>
<dbReference type="InterPro" id="IPR036890">
    <property type="entry name" value="HATPase_C_sf"/>
</dbReference>
<proteinExistence type="predicted"/>
<organism evidence="16 17">
    <name type="scientific">Paenibacillus tianmuensis</name>
    <dbReference type="NCBI Taxonomy" id="624147"/>
    <lineage>
        <taxon>Bacteria</taxon>
        <taxon>Bacillati</taxon>
        <taxon>Bacillota</taxon>
        <taxon>Bacilli</taxon>
        <taxon>Bacillales</taxon>
        <taxon>Paenibacillaceae</taxon>
        <taxon>Paenibacillus</taxon>
    </lineage>
</organism>
<evidence type="ECO:0000256" key="14">
    <source>
        <dbReference type="SAM" id="Phobius"/>
    </source>
</evidence>
<reference evidence="17" key="1">
    <citation type="submission" date="2016-10" db="EMBL/GenBank/DDBJ databases">
        <authorList>
            <person name="Varghese N."/>
            <person name="Submissions S."/>
        </authorList>
    </citation>
    <scope>NUCLEOTIDE SEQUENCE [LARGE SCALE GENOMIC DNA]</scope>
    <source>
        <strain evidence="17">CGMCC 1.8946</strain>
    </source>
</reference>
<evidence type="ECO:0000256" key="12">
    <source>
        <dbReference type="ARBA" id="ARBA00023012"/>
    </source>
</evidence>
<keyword evidence="6" id="KW-0808">Transferase</keyword>
<dbReference type="InterPro" id="IPR050640">
    <property type="entry name" value="Bact_2-comp_sensor_kinase"/>
</dbReference>
<comment type="subcellular location">
    <subcellularLocation>
        <location evidence="2">Cell membrane</location>
        <topology evidence="2">Multi-pass membrane protein</topology>
    </subcellularLocation>
</comment>
<dbReference type="SMART" id="SM00387">
    <property type="entry name" value="HATPase_c"/>
    <property type="match status" value="1"/>
</dbReference>
<keyword evidence="11 14" id="KW-1133">Transmembrane helix</keyword>
<evidence type="ECO:0000256" key="1">
    <source>
        <dbReference type="ARBA" id="ARBA00000085"/>
    </source>
</evidence>
<evidence type="ECO:0000256" key="7">
    <source>
        <dbReference type="ARBA" id="ARBA00022692"/>
    </source>
</evidence>
<feature type="transmembrane region" description="Helical" evidence="14">
    <location>
        <begin position="186"/>
        <end position="206"/>
    </location>
</feature>
<dbReference type="Gene3D" id="3.30.450.40">
    <property type="match status" value="1"/>
</dbReference>
<feature type="domain" description="Histidine kinase/HSP90-like ATPase" evidence="15">
    <location>
        <begin position="467"/>
        <end position="581"/>
    </location>
</feature>
<evidence type="ECO:0000256" key="6">
    <source>
        <dbReference type="ARBA" id="ARBA00022679"/>
    </source>
</evidence>
<keyword evidence="5" id="KW-0597">Phosphoprotein</keyword>
<feature type="transmembrane region" description="Helical" evidence="14">
    <location>
        <begin position="116"/>
        <end position="141"/>
    </location>
</feature>
<dbReference type="InterPro" id="IPR003594">
    <property type="entry name" value="HATPase_dom"/>
</dbReference>
<evidence type="ECO:0000256" key="11">
    <source>
        <dbReference type="ARBA" id="ARBA00022989"/>
    </source>
</evidence>
<keyword evidence="9 16" id="KW-0418">Kinase</keyword>
<dbReference type="InterPro" id="IPR010559">
    <property type="entry name" value="Sig_transdc_His_kin_internal"/>
</dbReference>
<dbReference type="Pfam" id="PF02518">
    <property type="entry name" value="HATPase_c"/>
    <property type="match status" value="1"/>
</dbReference>
<dbReference type="GO" id="GO:0071555">
    <property type="term" value="P:cell wall organization"/>
    <property type="evidence" value="ECO:0007669"/>
    <property type="project" value="InterPro"/>
</dbReference>
<dbReference type="InterPro" id="IPR011620">
    <property type="entry name" value="Sig_transdc_His_kinase_LytS_TM"/>
</dbReference>
<evidence type="ECO:0000256" key="9">
    <source>
        <dbReference type="ARBA" id="ARBA00022777"/>
    </source>
</evidence>
<dbReference type="InterPro" id="IPR029016">
    <property type="entry name" value="GAF-like_dom_sf"/>
</dbReference>
<evidence type="ECO:0000256" key="5">
    <source>
        <dbReference type="ARBA" id="ARBA00022553"/>
    </source>
</evidence>
<dbReference type="AlphaFoldDB" id="A0A1G4QGF1"/>
<dbReference type="Pfam" id="PF07694">
    <property type="entry name" value="5TM-5TMR_LYT"/>
    <property type="match status" value="1"/>
</dbReference>
<accession>A0A1G4QGF1</accession>
<dbReference type="EMBL" id="FMTT01000007">
    <property type="protein sequence ID" value="SCW43656.1"/>
    <property type="molecule type" value="Genomic_DNA"/>
</dbReference>
<evidence type="ECO:0000313" key="17">
    <source>
        <dbReference type="Proteomes" id="UP000198601"/>
    </source>
</evidence>
<evidence type="ECO:0000256" key="2">
    <source>
        <dbReference type="ARBA" id="ARBA00004651"/>
    </source>
</evidence>